<dbReference type="Pfam" id="PF00188">
    <property type="entry name" value="CAP"/>
    <property type="match status" value="1"/>
</dbReference>
<keyword evidence="4" id="KW-1185">Reference proteome</keyword>
<evidence type="ECO:0000256" key="1">
    <source>
        <dbReference type="SAM" id="MobiDB-lite"/>
    </source>
</evidence>
<dbReference type="InterPro" id="IPR014044">
    <property type="entry name" value="CAP_dom"/>
</dbReference>
<feature type="domain" description="SCP" evidence="2">
    <location>
        <begin position="337"/>
        <end position="446"/>
    </location>
</feature>
<evidence type="ECO:0000313" key="4">
    <source>
        <dbReference type="Proteomes" id="UP000002943"/>
    </source>
</evidence>
<name>E3BQN0_9VIBR</name>
<feature type="compositionally biased region" description="Low complexity" evidence="1">
    <location>
        <begin position="25"/>
        <end position="41"/>
    </location>
</feature>
<dbReference type="eggNOG" id="ENOG5031MM0">
    <property type="taxonomic scope" value="Bacteria"/>
</dbReference>
<accession>E3BQN0</accession>
<reference evidence="3 4" key="1">
    <citation type="journal article" date="2012" name="Int. J. Syst. Evol. Microbiol.">
        <title>Vibrio caribbeanicus sp. nov., isolated from the marine sponge Scleritoderma cyanea.</title>
        <authorList>
            <person name="Hoffmann M."/>
            <person name="Monday S.R."/>
            <person name="Allard M.W."/>
            <person name="Strain E.A."/>
            <person name="Whittaker P."/>
            <person name="Naum M."/>
            <person name="McCarthy P.J."/>
            <person name="Lopez J.V."/>
            <person name="Fischer M."/>
            <person name="Brown E.W."/>
        </authorList>
    </citation>
    <scope>NUCLEOTIDE SEQUENCE [LARGE SCALE GENOMIC DNA]</scope>
    <source>
        <strain evidence="3 4">ATCC BAA-2122</strain>
    </source>
</reference>
<organism evidence="3 4">
    <name type="scientific">Vibrio caribbeanicus ATCC BAA-2122</name>
    <dbReference type="NCBI Taxonomy" id="796620"/>
    <lineage>
        <taxon>Bacteria</taxon>
        <taxon>Pseudomonadati</taxon>
        <taxon>Pseudomonadota</taxon>
        <taxon>Gammaproteobacteria</taxon>
        <taxon>Vibrionales</taxon>
        <taxon>Vibrionaceae</taxon>
        <taxon>Vibrio</taxon>
    </lineage>
</organism>
<dbReference type="AlphaFoldDB" id="E3BQN0"/>
<dbReference type="Proteomes" id="UP000002943">
    <property type="component" value="Unassembled WGS sequence"/>
</dbReference>
<gene>
    <name evidence="3" type="ORF">VIBC2010_16364</name>
</gene>
<dbReference type="PROSITE" id="PS51257">
    <property type="entry name" value="PROKAR_LIPOPROTEIN"/>
    <property type="match status" value="1"/>
</dbReference>
<evidence type="ECO:0000313" key="3">
    <source>
        <dbReference type="EMBL" id="EFP94616.1"/>
    </source>
</evidence>
<evidence type="ECO:0000259" key="2">
    <source>
        <dbReference type="Pfam" id="PF00188"/>
    </source>
</evidence>
<dbReference type="OrthoDB" id="68195at2"/>
<sequence>MRLDNLFVLILSTLIISGCGGGSSEGKNNSENNTGSNSPSSDNVTGSPSNGDAENPSPSSLSGNIVFAIEGLMEKSTEISQYTSINVNSKLPAFHGRDTKTTNITIPSPTIILHNNSRYLKDWHCYQTDGLTVQRKNKHLILEGIFSEYRYDNKINACSNERLETYSFHNAVFDNSLIFNTAASIKVKDQSGIEKQLPTYQFIATAYAEQSKIHFGNAWERMQRSKIHSAAAEAGASIFVLDHSSGDINLDVSKLSNPTITDFTSLDKKQILSGSIWGMPGQGKADERWCGIINIPHDTSSDNIKYQSVIATNCARSSQRYCDAHGSLFLGGNYPPVAPVAWDENTASNAQLNSNEQYRLDQQGHFITNSSAQNVFVTPSNTAIVPIFGYSEPRNDGKINNAGKTSWVGHEGHCQNVMNQRYTRLGVGHRTSKEAPSKVSYWTQDFN</sequence>
<dbReference type="RefSeq" id="WP_009603520.1">
    <property type="nucleotide sequence ID" value="NZ_AEIU01000125.1"/>
</dbReference>
<dbReference type="InterPro" id="IPR035940">
    <property type="entry name" value="CAP_sf"/>
</dbReference>
<dbReference type="SUPFAM" id="SSF55797">
    <property type="entry name" value="PR-1-like"/>
    <property type="match status" value="1"/>
</dbReference>
<protein>
    <recommendedName>
        <fullName evidence="2">SCP domain-containing protein</fullName>
    </recommendedName>
</protein>
<proteinExistence type="predicted"/>
<dbReference type="Gene3D" id="3.40.33.10">
    <property type="entry name" value="CAP"/>
    <property type="match status" value="1"/>
</dbReference>
<comment type="caution">
    <text evidence="3">The sequence shown here is derived from an EMBL/GenBank/DDBJ whole genome shotgun (WGS) entry which is preliminary data.</text>
</comment>
<feature type="region of interest" description="Disordered" evidence="1">
    <location>
        <begin position="21"/>
        <end position="60"/>
    </location>
</feature>
<feature type="compositionally biased region" description="Polar residues" evidence="1">
    <location>
        <begin position="42"/>
        <end position="60"/>
    </location>
</feature>
<dbReference type="EMBL" id="AEIU01000125">
    <property type="protein sequence ID" value="EFP94616.1"/>
    <property type="molecule type" value="Genomic_DNA"/>
</dbReference>